<dbReference type="EMBL" id="DTFF01000004">
    <property type="protein sequence ID" value="HGI86866.1"/>
    <property type="molecule type" value="Genomic_DNA"/>
</dbReference>
<evidence type="ECO:0000313" key="1">
    <source>
        <dbReference type="EMBL" id="HGI86866.1"/>
    </source>
</evidence>
<organism evidence="1">
    <name type="scientific">Ignisphaera aggregans</name>
    <dbReference type="NCBI Taxonomy" id="334771"/>
    <lineage>
        <taxon>Archaea</taxon>
        <taxon>Thermoproteota</taxon>
        <taxon>Thermoprotei</taxon>
        <taxon>Desulfurococcales</taxon>
        <taxon>Desulfurococcaceae</taxon>
        <taxon>Ignisphaera</taxon>
    </lineage>
</organism>
<name>A0A7C4FF92_9CREN</name>
<accession>A0A7C4FF92</accession>
<dbReference type="AlphaFoldDB" id="A0A7C4FF92"/>
<reference evidence="1" key="1">
    <citation type="journal article" date="2020" name="mSystems">
        <title>Genome- and Community-Level Interaction Insights into Carbon Utilization and Element Cycling Functions of Hydrothermarchaeota in Hydrothermal Sediment.</title>
        <authorList>
            <person name="Zhou Z."/>
            <person name="Liu Y."/>
            <person name="Xu W."/>
            <person name="Pan J."/>
            <person name="Luo Z.H."/>
            <person name="Li M."/>
        </authorList>
    </citation>
    <scope>NUCLEOTIDE SEQUENCE [LARGE SCALE GENOMIC DNA]</scope>
    <source>
        <strain evidence="1">SpSt-732</strain>
    </source>
</reference>
<gene>
    <name evidence="1" type="ORF">ENV14_00475</name>
</gene>
<comment type="caution">
    <text evidence="1">The sequence shown here is derived from an EMBL/GenBank/DDBJ whole genome shotgun (WGS) entry which is preliminary data.</text>
</comment>
<sequence>MWMDVNMFVVGGFTINLFRIRASSPDIKVRYINLQDNFTINNVIHKLEHEYKCIAGPQYGSYRGLEPGVYFVCNGYETLTSDNIGYSFETKIINSSSYVMKYLVLKAIAKKVQELSNEGKLFLHHNWFAYSQITCCDSEILQYSKPYKLFVLRPCLVLRVEHLLVDDEDRLYLLADLKLKRFHSLTLSNTIKILMEKGLDTQKINELLRAHYYTCIDNENGVDCAVNKIEGNEVEVIIESKTRKLALDNVMLNSHPKHTRDFIENQLGEKISEIEKLQRTLGRQRPKYKIENIKTYIKKLLIEYGVFPIRLGNVDYVLKLVPQTIFPSYR</sequence>
<proteinExistence type="predicted"/>
<protein>
    <submittedName>
        <fullName evidence="1">Uncharacterized protein</fullName>
    </submittedName>
</protein>